<dbReference type="EMBL" id="JELY01002738">
    <property type="protein sequence ID" value="KYF51704.1"/>
    <property type="molecule type" value="Genomic_DNA"/>
</dbReference>
<organism evidence="1 2">
    <name type="scientific">Sorangium cellulosum</name>
    <name type="common">Polyangium cellulosum</name>
    <dbReference type="NCBI Taxonomy" id="56"/>
    <lineage>
        <taxon>Bacteria</taxon>
        <taxon>Pseudomonadati</taxon>
        <taxon>Myxococcota</taxon>
        <taxon>Polyangia</taxon>
        <taxon>Polyangiales</taxon>
        <taxon>Polyangiaceae</taxon>
        <taxon>Sorangium</taxon>
    </lineage>
</organism>
<protein>
    <submittedName>
        <fullName evidence="1">Uncharacterized protein</fullName>
    </submittedName>
</protein>
<dbReference type="Proteomes" id="UP000075420">
    <property type="component" value="Unassembled WGS sequence"/>
</dbReference>
<sequence>GATVPAPRRITAGNAIQSVRSAGPDAVEITLTTAEFFDLRATNLELTVGGERSTQARHPNGDLHTVQFVLPRAAFDRLAAQEPVRVDYGPGSSVVWDFGHLDKKALAP</sequence>
<dbReference type="AlphaFoldDB" id="A0A150P7L6"/>
<accession>A0A150P7L6</accession>
<gene>
    <name evidence="1" type="ORF">BE08_18705</name>
</gene>
<evidence type="ECO:0000313" key="2">
    <source>
        <dbReference type="Proteomes" id="UP000075420"/>
    </source>
</evidence>
<reference evidence="1 2" key="1">
    <citation type="submission" date="2014-02" db="EMBL/GenBank/DDBJ databases">
        <title>The small core and large imbalanced accessory genome model reveals a collaborative survival strategy of Sorangium cellulosum strains in nature.</title>
        <authorList>
            <person name="Han K."/>
            <person name="Peng R."/>
            <person name="Blom J."/>
            <person name="Li Y.-Z."/>
        </authorList>
    </citation>
    <scope>NUCLEOTIDE SEQUENCE [LARGE SCALE GENOMIC DNA]</scope>
    <source>
        <strain evidence="1 2">So0157-25</strain>
    </source>
</reference>
<name>A0A150P7L6_SORCE</name>
<proteinExistence type="predicted"/>
<evidence type="ECO:0000313" key="1">
    <source>
        <dbReference type="EMBL" id="KYF51704.1"/>
    </source>
</evidence>
<comment type="caution">
    <text evidence="1">The sequence shown here is derived from an EMBL/GenBank/DDBJ whole genome shotgun (WGS) entry which is preliminary data.</text>
</comment>
<feature type="non-terminal residue" evidence="1">
    <location>
        <position position="1"/>
    </location>
</feature>